<dbReference type="EMBL" id="KV878239">
    <property type="protein sequence ID" value="OJZ88847.1"/>
    <property type="molecule type" value="Genomic_DNA"/>
</dbReference>
<sequence>MWCRGTSGVVKVPGAVSGHLCVCSLLLNVQGHMVTIYEEQNPTLRPEMTMPSQGIGPKTSGKRNDRRGHGRVKMCATGGTAPQVNRRLKYTEILGKRVACLRKWALPLGSSRATVVQQSTMIARSFFRQTFQFLQHLCLYPTAICCP</sequence>
<organism evidence="2 3">
    <name type="scientific">Aspergillus luchuensis (strain CBS 106.47)</name>
    <dbReference type="NCBI Taxonomy" id="1137211"/>
    <lineage>
        <taxon>Eukaryota</taxon>
        <taxon>Fungi</taxon>
        <taxon>Dikarya</taxon>
        <taxon>Ascomycota</taxon>
        <taxon>Pezizomycotina</taxon>
        <taxon>Eurotiomycetes</taxon>
        <taxon>Eurotiomycetidae</taxon>
        <taxon>Eurotiales</taxon>
        <taxon>Aspergillaceae</taxon>
        <taxon>Aspergillus</taxon>
        <taxon>Aspergillus subgen. Circumdati</taxon>
    </lineage>
</organism>
<gene>
    <name evidence="2" type="ORF">ASPFODRAFT_44649</name>
</gene>
<accession>A0A1M3TPP7</accession>
<protein>
    <submittedName>
        <fullName evidence="2">Uncharacterized protein</fullName>
    </submittedName>
</protein>
<dbReference type="Proteomes" id="UP000184063">
    <property type="component" value="Unassembled WGS sequence"/>
</dbReference>
<name>A0A1M3TPP7_ASPLC</name>
<proteinExistence type="predicted"/>
<evidence type="ECO:0000256" key="1">
    <source>
        <dbReference type="SAM" id="MobiDB-lite"/>
    </source>
</evidence>
<evidence type="ECO:0000313" key="2">
    <source>
        <dbReference type="EMBL" id="OJZ88847.1"/>
    </source>
</evidence>
<reference evidence="3" key="1">
    <citation type="journal article" date="2017" name="Genome Biol.">
        <title>Comparative genomics reveals high biological diversity and specific adaptations in the industrially and medically important fungal genus Aspergillus.</title>
        <authorList>
            <person name="de Vries R.P."/>
            <person name="Riley R."/>
            <person name="Wiebenga A."/>
            <person name="Aguilar-Osorio G."/>
            <person name="Amillis S."/>
            <person name="Uchima C.A."/>
            <person name="Anderluh G."/>
            <person name="Asadollahi M."/>
            <person name="Askin M."/>
            <person name="Barry K."/>
            <person name="Battaglia E."/>
            <person name="Bayram O."/>
            <person name="Benocci T."/>
            <person name="Braus-Stromeyer S.A."/>
            <person name="Caldana C."/>
            <person name="Canovas D."/>
            <person name="Cerqueira G.C."/>
            <person name="Chen F."/>
            <person name="Chen W."/>
            <person name="Choi C."/>
            <person name="Clum A."/>
            <person name="Dos Santos R.A."/>
            <person name="Damasio A.R."/>
            <person name="Diallinas G."/>
            <person name="Emri T."/>
            <person name="Fekete E."/>
            <person name="Flipphi M."/>
            <person name="Freyberg S."/>
            <person name="Gallo A."/>
            <person name="Gournas C."/>
            <person name="Habgood R."/>
            <person name="Hainaut M."/>
            <person name="Harispe M.L."/>
            <person name="Henrissat B."/>
            <person name="Hilden K.S."/>
            <person name="Hope R."/>
            <person name="Hossain A."/>
            <person name="Karabika E."/>
            <person name="Karaffa L."/>
            <person name="Karanyi Z."/>
            <person name="Krasevec N."/>
            <person name="Kuo A."/>
            <person name="Kusch H."/>
            <person name="LaButti K."/>
            <person name="Lagendijk E.L."/>
            <person name="Lapidus A."/>
            <person name="Levasseur A."/>
            <person name="Lindquist E."/>
            <person name="Lipzen A."/>
            <person name="Logrieco A.F."/>
            <person name="MacCabe A."/>
            <person name="Maekelae M.R."/>
            <person name="Malavazi I."/>
            <person name="Melin P."/>
            <person name="Meyer V."/>
            <person name="Mielnichuk N."/>
            <person name="Miskei M."/>
            <person name="Molnar A.P."/>
            <person name="Mule G."/>
            <person name="Ngan C.Y."/>
            <person name="Orejas M."/>
            <person name="Orosz E."/>
            <person name="Ouedraogo J.P."/>
            <person name="Overkamp K.M."/>
            <person name="Park H.-S."/>
            <person name="Perrone G."/>
            <person name="Piumi F."/>
            <person name="Punt P.J."/>
            <person name="Ram A.F."/>
            <person name="Ramon A."/>
            <person name="Rauscher S."/>
            <person name="Record E."/>
            <person name="Riano-Pachon D.M."/>
            <person name="Robert V."/>
            <person name="Roehrig J."/>
            <person name="Ruller R."/>
            <person name="Salamov A."/>
            <person name="Salih N.S."/>
            <person name="Samson R.A."/>
            <person name="Sandor E."/>
            <person name="Sanguinetti M."/>
            <person name="Schuetze T."/>
            <person name="Sepcic K."/>
            <person name="Shelest E."/>
            <person name="Sherlock G."/>
            <person name="Sophianopoulou V."/>
            <person name="Squina F.M."/>
            <person name="Sun H."/>
            <person name="Susca A."/>
            <person name="Todd R.B."/>
            <person name="Tsang A."/>
            <person name="Unkles S.E."/>
            <person name="van de Wiele N."/>
            <person name="van Rossen-Uffink D."/>
            <person name="Oliveira J.V."/>
            <person name="Vesth T.C."/>
            <person name="Visser J."/>
            <person name="Yu J.-H."/>
            <person name="Zhou M."/>
            <person name="Andersen M.R."/>
            <person name="Archer D.B."/>
            <person name="Baker S.E."/>
            <person name="Benoit I."/>
            <person name="Brakhage A.A."/>
            <person name="Braus G.H."/>
            <person name="Fischer R."/>
            <person name="Frisvad J.C."/>
            <person name="Goldman G.H."/>
            <person name="Houbraken J."/>
            <person name="Oakley B."/>
            <person name="Pocsi I."/>
            <person name="Scazzocchio C."/>
            <person name="Seiboth B."/>
            <person name="vanKuyk P.A."/>
            <person name="Wortman J."/>
            <person name="Dyer P.S."/>
            <person name="Grigoriev I.V."/>
        </authorList>
    </citation>
    <scope>NUCLEOTIDE SEQUENCE [LARGE SCALE GENOMIC DNA]</scope>
    <source>
        <strain evidence="3">CBS 106.47</strain>
    </source>
</reference>
<feature type="region of interest" description="Disordered" evidence="1">
    <location>
        <begin position="45"/>
        <end position="76"/>
    </location>
</feature>
<evidence type="ECO:0000313" key="3">
    <source>
        <dbReference type="Proteomes" id="UP000184063"/>
    </source>
</evidence>
<dbReference type="VEuPathDB" id="FungiDB:ASPFODRAFT_44649"/>
<feature type="compositionally biased region" description="Basic residues" evidence="1">
    <location>
        <begin position="60"/>
        <end position="72"/>
    </location>
</feature>
<dbReference type="AlphaFoldDB" id="A0A1M3TPP7"/>